<dbReference type="GO" id="GO:0004867">
    <property type="term" value="F:serine-type endopeptidase inhibitor activity"/>
    <property type="evidence" value="ECO:0007669"/>
    <property type="project" value="UniProtKB-KW"/>
</dbReference>
<dbReference type="EMBL" id="AJVK01062285">
    <property type="status" value="NOT_ANNOTATED_CDS"/>
    <property type="molecule type" value="Genomic_DNA"/>
</dbReference>
<evidence type="ECO:0000256" key="1">
    <source>
        <dbReference type="ARBA" id="ARBA00022690"/>
    </source>
</evidence>
<evidence type="ECO:0000313" key="4">
    <source>
        <dbReference type="EnsemblMetazoa" id="PPAI007900-PA"/>
    </source>
</evidence>
<evidence type="ECO:0000313" key="5">
    <source>
        <dbReference type="Proteomes" id="UP000092462"/>
    </source>
</evidence>
<feature type="domain" description="Serpin" evidence="3">
    <location>
        <begin position="47"/>
        <end position="91"/>
    </location>
</feature>
<dbReference type="InterPro" id="IPR036186">
    <property type="entry name" value="Serpin_sf"/>
</dbReference>
<dbReference type="InterPro" id="IPR023796">
    <property type="entry name" value="Serpin_dom"/>
</dbReference>
<evidence type="ECO:0000256" key="2">
    <source>
        <dbReference type="ARBA" id="ARBA00022900"/>
    </source>
</evidence>
<dbReference type="Proteomes" id="UP000092462">
    <property type="component" value="Unassembled WGS sequence"/>
</dbReference>
<proteinExistence type="predicted"/>
<dbReference type="EnsemblMetazoa" id="PPAI007900-RA">
    <property type="protein sequence ID" value="PPAI007900-PA"/>
    <property type="gene ID" value="PPAI007900"/>
</dbReference>
<evidence type="ECO:0000259" key="3">
    <source>
        <dbReference type="Pfam" id="PF00079"/>
    </source>
</evidence>
<protein>
    <recommendedName>
        <fullName evidence="3">Serpin domain-containing protein</fullName>
    </recommendedName>
</protein>
<name>A0A1B0DIB6_PHLPP</name>
<dbReference type="SUPFAM" id="SSF56574">
    <property type="entry name" value="Serpins"/>
    <property type="match status" value="1"/>
</dbReference>
<keyword evidence="2" id="KW-0722">Serine protease inhibitor</keyword>
<organism evidence="4 5">
    <name type="scientific">Phlebotomus papatasi</name>
    <name type="common">Sandfly</name>
    <dbReference type="NCBI Taxonomy" id="29031"/>
    <lineage>
        <taxon>Eukaryota</taxon>
        <taxon>Metazoa</taxon>
        <taxon>Ecdysozoa</taxon>
        <taxon>Arthropoda</taxon>
        <taxon>Hexapoda</taxon>
        <taxon>Insecta</taxon>
        <taxon>Pterygota</taxon>
        <taxon>Neoptera</taxon>
        <taxon>Endopterygota</taxon>
        <taxon>Diptera</taxon>
        <taxon>Nematocera</taxon>
        <taxon>Psychodoidea</taxon>
        <taxon>Psychodidae</taxon>
        <taxon>Phlebotomus</taxon>
        <taxon>Phlebotomus</taxon>
    </lineage>
</organism>
<dbReference type="Gene3D" id="3.30.497.10">
    <property type="entry name" value="Antithrombin, subunit I, domain 2"/>
    <property type="match status" value="1"/>
</dbReference>
<dbReference type="AlphaFoldDB" id="A0A1B0DIB6"/>
<dbReference type="VEuPathDB" id="VectorBase:PPAPM1_012561"/>
<dbReference type="InterPro" id="IPR042178">
    <property type="entry name" value="Serpin_sf_1"/>
</dbReference>
<dbReference type="VEuPathDB" id="VectorBase:PPAI007900"/>
<keyword evidence="1" id="KW-0646">Protease inhibitor</keyword>
<reference evidence="4" key="1">
    <citation type="submission" date="2022-08" db="UniProtKB">
        <authorList>
            <consortium name="EnsemblMetazoa"/>
        </authorList>
    </citation>
    <scope>IDENTIFICATION</scope>
    <source>
        <strain evidence="4">Israel</strain>
    </source>
</reference>
<sequence length="116" mass="12944">MRVLFIVSVSIAWALPNRDAKTLGQERNVAGVASNIVTSTILKGNIDNQDNFVFSPLGFSSILAILSEGARGQTYDEINEILRLPNDRNAQADRQIIYPRSQRIYLLSLLLLEGKR</sequence>
<accession>A0A1B0DIB6</accession>
<dbReference type="Pfam" id="PF00079">
    <property type="entry name" value="Serpin"/>
    <property type="match status" value="1"/>
</dbReference>
<keyword evidence="5" id="KW-1185">Reference proteome</keyword>